<dbReference type="InterPro" id="IPR001608">
    <property type="entry name" value="Ala_racemase_N"/>
</dbReference>
<accession>A0ABY5Y2Z6</accession>
<evidence type="ECO:0000256" key="1">
    <source>
        <dbReference type="ARBA" id="ARBA00022898"/>
    </source>
</evidence>
<feature type="modified residue" description="N6-(pyridoxal phosphate)lysine" evidence="2">
    <location>
        <position position="36"/>
    </location>
</feature>
<protein>
    <recommendedName>
        <fullName evidence="2">Pyridoxal phosphate homeostasis protein</fullName>
        <shortName evidence="2">PLP homeostasis protein</shortName>
    </recommendedName>
</protein>
<reference evidence="5" key="1">
    <citation type="submission" date="2020-12" db="EMBL/GenBank/DDBJ databases">
        <title>Taurinivorans muris gen. nov., sp. nov., fundamental and realized metabolic niche of a ubiquitous sulfidogenic bacterium in the murine intestine.</title>
        <authorList>
            <person name="Ye H."/>
            <person name="Hanson B.T."/>
            <person name="Loy A."/>
        </authorList>
    </citation>
    <scope>NUCLEOTIDE SEQUENCE</scope>
    <source>
        <strain evidence="5">LT0009</strain>
    </source>
</reference>
<dbReference type="HAMAP" id="MF_02087">
    <property type="entry name" value="PLP_homeostasis"/>
    <property type="match status" value="1"/>
</dbReference>
<evidence type="ECO:0000256" key="3">
    <source>
        <dbReference type="RuleBase" id="RU004514"/>
    </source>
</evidence>
<sequence length="228" mass="25862">MSELAERYFKVKERVHEACKKAGRKEEEVTLVAVSKFHPIEAIMEVAELGQKEFGENYIQEALEKIALRPDLKWHAIGPVQSKKTKEIIGKFSLIESLASDSLLKELEKRTQNSNQRQDVLLQVNIGREGQKSGLLAEEVLPFAQKVLQIPALKLCGLMCLPPLDDNPEHTRPYFIQLRELKEKIEKELNMTLPHLSMGMSADFPVAIEEGATIIRVGTDIFGPRKQY</sequence>
<dbReference type="NCBIfam" id="TIGR00044">
    <property type="entry name" value="YggS family pyridoxal phosphate-dependent enzyme"/>
    <property type="match status" value="1"/>
</dbReference>
<dbReference type="EMBL" id="CP065938">
    <property type="protein sequence ID" value="UWX06575.1"/>
    <property type="molecule type" value="Genomic_DNA"/>
</dbReference>
<dbReference type="PANTHER" id="PTHR10146">
    <property type="entry name" value="PROLINE SYNTHETASE CO-TRANSCRIBED BACTERIAL HOMOLOG PROTEIN"/>
    <property type="match status" value="1"/>
</dbReference>
<dbReference type="Pfam" id="PF01168">
    <property type="entry name" value="Ala_racemase_N"/>
    <property type="match status" value="1"/>
</dbReference>
<dbReference type="PANTHER" id="PTHR10146:SF14">
    <property type="entry name" value="PYRIDOXAL PHOSPHATE HOMEOSTASIS PROTEIN"/>
    <property type="match status" value="1"/>
</dbReference>
<feature type="domain" description="Alanine racemase N-terminal" evidence="4">
    <location>
        <begin position="25"/>
        <end position="224"/>
    </location>
</feature>
<dbReference type="Proteomes" id="UP001058120">
    <property type="component" value="Chromosome"/>
</dbReference>
<gene>
    <name evidence="5" type="ORF">JBF11_04525</name>
</gene>
<keyword evidence="6" id="KW-1185">Reference proteome</keyword>
<comment type="similarity">
    <text evidence="2 3">Belongs to the pyridoxal phosphate-binding protein YggS/PROSC family.</text>
</comment>
<evidence type="ECO:0000313" key="6">
    <source>
        <dbReference type="Proteomes" id="UP001058120"/>
    </source>
</evidence>
<evidence type="ECO:0000313" key="5">
    <source>
        <dbReference type="EMBL" id="UWX06575.1"/>
    </source>
</evidence>
<organism evidence="5 6">
    <name type="scientific">Taurinivorans muris</name>
    <dbReference type="NCBI Taxonomy" id="2787751"/>
    <lineage>
        <taxon>Bacteria</taxon>
        <taxon>Pseudomonadati</taxon>
        <taxon>Thermodesulfobacteriota</taxon>
        <taxon>Desulfovibrionia</taxon>
        <taxon>Desulfovibrionales</taxon>
        <taxon>Desulfovibrionaceae</taxon>
        <taxon>Taurinivorans</taxon>
    </lineage>
</organism>
<evidence type="ECO:0000256" key="2">
    <source>
        <dbReference type="HAMAP-Rule" id="MF_02087"/>
    </source>
</evidence>
<comment type="function">
    <text evidence="2">Pyridoxal 5'-phosphate (PLP)-binding protein, which is involved in PLP homeostasis.</text>
</comment>
<dbReference type="CDD" id="cd00635">
    <property type="entry name" value="PLPDE_III_YBL036c_like"/>
    <property type="match status" value="1"/>
</dbReference>
<dbReference type="RefSeq" id="WP_334316186.1">
    <property type="nucleotide sequence ID" value="NZ_CP065938.1"/>
</dbReference>
<dbReference type="Gene3D" id="3.20.20.10">
    <property type="entry name" value="Alanine racemase"/>
    <property type="match status" value="1"/>
</dbReference>
<name>A0ABY5Y2Z6_9BACT</name>
<dbReference type="InterPro" id="IPR011078">
    <property type="entry name" value="PyrdxlP_homeostasis"/>
</dbReference>
<keyword evidence="1 2" id="KW-0663">Pyridoxal phosphate</keyword>
<evidence type="ECO:0000259" key="4">
    <source>
        <dbReference type="Pfam" id="PF01168"/>
    </source>
</evidence>
<proteinExistence type="inferred from homology"/>
<dbReference type="InterPro" id="IPR029066">
    <property type="entry name" value="PLP-binding_barrel"/>
</dbReference>
<dbReference type="PIRSF" id="PIRSF004848">
    <property type="entry name" value="YBL036c_PLPDEIII"/>
    <property type="match status" value="1"/>
</dbReference>
<dbReference type="SUPFAM" id="SSF51419">
    <property type="entry name" value="PLP-binding barrel"/>
    <property type="match status" value="1"/>
</dbReference>